<evidence type="ECO:0000313" key="6">
    <source>
        <dbReference type="EMBL" id="AIJ08879.1"/>
    </source>
</evidence>
<dbReference type="SUPFAM" id="SSF46894">
    <property type="entry name" value="C-terminal effector domain of the bipartite response regulators"/>
    <property type="match status" value="1"/>
</dbReference>
<dbReference type="RefSeq" id="WP_034163168.1">
    <property type="nucleotide sequence ID" value="NZ_CP006664.1"/>
</dbReference>
<evidence type="ECO:0000256" key="1">
    <source>
        <dbReference type="ARBA" id="ARBA00023125"/>
    </source>
</evidence>
<feature type="domain" description="OmpR/PhoB-type" evidence="5">
    <location>
        <begin position="129"/>
        <end position="227"/>
    </location>
</feature>
<dbReference type="InterPro" id="IPR039420">
    <property type="entry name" value="WalR-like"/>
</dbReference>
<dbReference type="PROSITE" id="PS50110">
    <property type="entry name" value="RESPONSE_REGULATORY"/>
    <property type="match status" value="1"/>
</dbReference>
<name>A0A076LTF9_9GAMM</name>
<dbReference type="Pfam" id="PF00072">
    <property type="entry name" value="Response_reg"/>
    <property type="match status" value="1"/>
</dbReference>
<dbReference type="AlphaFoldDB" id="A0A076LTF9"/>
<evidence type="ECO:0000256" key="3">
    <source>
        <dbReference type="PROSITE-ProRule" id="PRU01091"/>
    </source>
</evidence>
<dbReference type="GO" id="GO:0032993">
    <property type="term" value="C:protein-DNA complex"/>
    <property type="evidence" value="ECO:0007669"/>
    <property type="project" value="TreeGrafter"/>
</dbReference>
<proteinExistence type="predicted"/>
<dbReference type="KEGG" id="ete:ETEE_2438"/>
<dbReference type="HOGENOM" id="CLU_000445_30_4_6"/>
<dbReference type="InterPro" id="IPR016032">
    <property type="entry name" value="Sig_transdc_resp-reg_C-effctor"/>
</dbReference>
<protein>
    <submittedName>
        <fullName evidence="6">Transcriptional regulatory protein CreB</fullName>
    </submittedName>
</protein>
<dbReference type="PROSITE" id="PS51755">
    <property type="entry name" value="OMPR_PHOB"/>
    <property type="match status" value="1"/>
</dbReference>
<dbReference type="GO" id="GO:0000976">
    <property type="term" value="F:transcription cis-regulatory region binding"/>
    <property type="evidence" value="ECO:0007669"/>
    <property type="project" value="TreeGrafter"/>
</dbReference>
<dbReference type="EMBL" id="CP006664">
    <property type="protein sequence ID" value="AIJ08879.1"/>
    <property type="molecule type" value="Genomic_DNA"/>
</dbReference>
<evidence type="ECO:0000256" key="2">
    <source>
        <dbReference type="PROSITE-ProRule" id="PRU00169"/>
    </source>
</evidence>
<dbReference type="InterPro" id="IPR001789">
    <property type="entry name" value="Sig_transdc_resp-reg_receiver"/>
</dbReference>
<dbReference type="GO" id="GO:0000156">
    <property type="term" value="F:phosphorelay response regulator activity"/>
    <property type="evidence" value="ECO:0007669"/>
    <property type="project" value="TreeGrafter"/>
</dbReference>
<accession>A0A076LTF9</accession>
<dbReference type="Proteomes" id="UP000028681">
    <property type="component" value="Chromosome"/>
</dbReference>
<dbReference type="InterPro" id="IPR036388">
    <property type="entry name" value="WH-like_DNA-bd_sf"/>
</dbReference>
<evidence type="ECO:0000313" key="7">
    <source>
        <dbReference type="Proteomes" id="UP000028681"/>
    </source>
</evidence>
<dbReference type="GO" id="GO:0005829">
    <property type="term" value="C:cytosol"/>
    <property type="evidence" value="ECO:0007669"/>
    <property type="project" value="TreeGrafter"/>
</dbReference>
<evidence type="ECO:0000259" key="5">
    <source>
        <dbReference type="PROSITE" id="PS51755"/>
    </source>
</evidence>
<dbReference type="InterPro" id="IPR011006">
    <property type="entry name" value="CheY-like_superfamily"/>
</dbReference>
<dbReference type="SMART" id="SM00448">
    <property type="entry name" value="REC"/>
    <property type="match status" value="1"/>
</dbReference>
<keyword evidence="1 3" id="KW-0238">DNA-binding</keyword>
<reference evidence="6 7" key="1">
    <citation type="journal article" date="2012" name="PLoS ONE">
        <title>Edwardsiella comparative phylogenomics reveal the new intra/inter-species taxonomic relationships, virulence evolution and niche adaptation mechanisms.</title>
        <authorList>
            <person name="Yang M."/>
            <person name="Lv Y."/>
            <person name="Xiao J."/>
            <person name="Wu H."/>
            <person name="Zheng H."/>
            <person name="Liu Q."/>
            <person name="Zhang Y."/>
            <person name="Wang Q."/>
        </authorList>
    </citation>
    <scope>NUCLEOTIDE SEQUENCE [LARGE SCALE GENOMIC DNA]</scope>
    <source>
        <strain evidence="7">080813</strain>
    </source>
</reference>
<dbReference type="PANTHER" id="PTHR48111:SF6">
    <property type="entry name" value="TRANSCRIPTIONAL REGULATORY PROTEIN CREB"/>
    <property type="match status" value="1"/>
</dbReference>
<dbReference type="Pfam" id="PF00486">
    <property type="entry name" value="Trans_reg_C"/>
    <property type="match status" value="1"/>
</dbReference>
<feature type="DNA-binding region" description="OmpR/PhoB-type" evidence="3">
    <location>
        <begin position="129"/>
        <end position="227"/>
    </location>
</feature>
<evidence type="ECO:0000259" key="4">
    <source>
        <dbReference type="PROSITE" id="PS50110"/>
    </source>
</evidence>
<dbReference type="SUPFAM" id="SSF52172">
    <property type="entry name" value="CheY-like"/>
    <property type="match status" value="1"/>
</dbReference>
<comment type="caution">
    <text evidence="2">Lacks conserved residue(s) required for the propagation of feature annotation.</text>
</comment>
<dbReference type="CDD" id="cd00383">
    <property type="entry name" value="trans_reg_C"/>
    <property type="match status" value="1"/>
</dbReference>
<sequence length="227" mass="25225">MPPLIWLIEDRATAADPLIYTLETEGFNVCWFNHIQPALDALKQQSPHLAIIQLTLPDGSGLALGRHLQERHPALPLLFLAGAPGEAAQASAAALPHSAVIIPPFSAREICVRMRTLLPHPEKMGTKATRLECYGNFTLNDSRDCAHYFGHALQLNHCEYLLLKTLLQGRGKVFSRSQLNDLLRPLNEKGGERSVERHIKTLRAKLQRITPHDIPLNAHHGVGFSIE</sequence>
<dbReference type="GO" id="GO:0006355">
    <property type="term" value="P:regulation of DNA-templated transcription"/>
    <property type="evidence" value="ECO:0007669"/>
    <property type="project" value="InterPro"/>
</dbReference>
<dbReference type="InterPro" id="IPR001867">
    <property type="entry name" value="OmpR/PhoB-type_DNA-bd"/>
</dbReference>
<dbReference type="PANTHER" id="PTHR48111">
    <property type="entry name" value="REGULATOR OF RPOS"/>
    <property type="match status" value="1"/>
</dbReference>
<feature type="domain" description="Response regulatory" evidence="4">
    <location>
        <begin position="4"/>
        <end position="118"/>
    </location>
</feature>
<dbReference type="Gene3D" id="3.40.50.2300">
    <property type="match status" value="1"/>
</dbReference>
<organism evidence="6 7">
    <name type="scientific">Edwardsiella anguillarum ET080813</name>
    <dbReference type="NCBI Taxonomy" id="667120"/>
    <lineage>
        <taxon>Bacteria</taxon>
        <taxon>Pseudomonadati</taxon>
        <taxon>Pseudomonadota</taxon>
        <taxon>Gammaproteobacteria</taxon>
        <taxon>Enterobacterales</taxon>
        <taxon>Hafniaceae</taxon>
        <taxon>Edwardsiella</taxon>
    </lineage>
</organism>
<dbReference type="GeneID" id="33940020"/>
<dbReference type="Gene3D" id="1.10.10.10">
    <property type="entry name" value="Winged helix-like DNA-binding domain superfamily/Winged helix DNA-binding domain"/>
    <property type="match status" value="1"/>
</dbReference>
<gene>
    <name evidence="6" type="primary">creB</name>
    <name evidence="6" type="ORF">ETEE_2438</name>
</gene>
<dbReference type="SMART" id="SM00862">
    <property type="entry name" value="Trans_reg_C"/>
    <property type="match status" value="1"/>
</dbReference>